<dbReference type="AlphaFoldDB" id="A0A151MT41"/>
<keyword evidence="3" id="KW-1185">Reference proteome</keyword>
<accession>A0A151MT41</accession>
<feature type="compositionally biased region" description="Basic and acidic residues" evidence="1">
    <location>
        <begin position="57"/>
        <end position="68"/>
    </location>
</feature>
<feature type="compositionally biased region" description="Basic and acidic residues" evidence="1">
    <location>
        <begin position="24"/>
        <end position="40"/>
    </location>
</feature>
<evidence type="ECO:0000256" key="1">
    <source>
        <dbReference type="SAM" id="MobiDB-lite"/>
    </source>
</evidence>
<proteinExistence type="predicted"/>
<dbReference type="EMBL" id="AKHW03005127">
    <property type="protein sequence ID" value="KYO27681.1"/>
    <property type="molecule type" value="Genomic_DNA"/>
</dbReference>
<organism evidence="2 3">
    <name type="scientific">Alligator mississippiensis</name>
    <name type="common">American alligator</name>
    <dbReference type="NCBI Taxonomy" id="8496"/>
    <lineage>
        <taxon>Eukaryota</taxon>
        <taxon>Metazoa</taxon>
        <taxon>Chordata</taxon>
        <taxon>Craniata</taxon>
        <taxon>Vertebrata</taxon>
        <taxon>Euteleostomi</taxon>
        <taxon>Archelosauria</taxon>
        <taxon>Archosauria</taxon>
        <taxon>Crocodylia</taxon>
        <taxon>Alligatoridae</taxon>
        <taxon>Alligatorinae</taxon>
        <taxon>Alligator</taxon>
    </lineage>
</organism>
<feature type="region of interest" description="Disordered" evidence="1">
    <location>
        <begin position="325"/>
        <end position="355"/>
    </location>
</feature>
<gene>
    <name evidence="2" type="ORF">Y1Q_0005241</name>
</gene>
<sequence>MGRPQVGKRKNDKCVVRRLGHCDPRECEFRDPSGNHEQKTRSQVKVADSELTPNNGADKKGKCSKHFEPNAPPPPYEGETESTKSLYPALPSGDPPVHANPVSIVKYVTDVQGATTATTTYCTRNRTEMQELCKEMRIKAEETLAIWLGRLVTEVGSELLDKEEAAYLVRQANWRGGHITDLNPVQRNAHWNILLPALAARGLNCRGYFLHEGRPVTTTAKQICLAIIGVSNLQWDAARHPLGLQPAQQHGHWPHWFLQQPGLVPVTMEAVESSIEIYGGPQSITLRLLLNPLIRQATAHVLSILPCLQAMMKPPAVQSAMEITDPPPLTSAYPMQPAGWKNNRRPSPSQPPIQQRTPEERAMFWFLLQESGMNKLQLRLLGDEGQWKLAKGLGFQYTKKPKNE</sequence>
<protein>
    <submittedName>
        <fullName evidence="2">Uncharacterized protein</fullName>
    </submittedName>
</protein>
<comment type="caution">
    <text evidence="2">The sequence shown here is derived from an EMBL/GenBank/DDBJ whole genome shotgun (WGS) entry which is preliminary data.</text>
</comment>
<reference evidence="2 3" key="1">
    <citation type="journal article" date="2012" name="Genome Biol.">
        <title>Sequencing three crocodilian genomes to illuminate the evolution of archosaurs and amniotes.</title>
        <authorList>
            <person name="St John J.A."/>
            <person name="Braun E.L."/>
            <person name="Isberg S.R."/>
            <person name="Miles L.G."/>
            <person name="Chong A.Y."/>
            <person name="Gongora J."/>
            <person name="Dalzell P."/>
            <person name="Moran C."/>
            <person name="Bed'hom B."/>
            <person name="Abzhanov A."/>
            <person name="Burgess S.C."/>
            <person name="Cooksey A.M."/>
            <person name="Castoe T.A."/>
            <person name="Crawford N.G."/>
            <person name="Densmore L.D."/>
            <person name="Drew J.C."/>
            <person name="Edwards S.V."/>
            <person name="Faircloth B.C."/>
            <person name="Fujita M.K."/>
            <person name="Greenwold M.J."/>
            <person name="Hoffmann F.G."/>
            <person name="Howard J.M."/>
            <person name="Iguchi T."/>
            <person name="Janes D.E."/>
            <person name="Khan S.Y."/>
            <person name="Kohno S."/>
            <person name="de Koning A.J."/>
            <person name="Lance S.L."/>
            <person name="McCarthy F.M."/>
            <person name="McCormack J.E."/>
            <person name="Merchant M.E."/>
            <person name="Peterson D.G."/>
            <person name="Pollock D.D."/>
            <person name="Pourmand N."/>
            <person name="Raney B.J."/>
            <person name="Roessler K.A."/>
            <person name="Sanford J.R."/>
            <person name="Sawyer R.H."/>
            <person name="Schmidt C.J."/>
            <person name="Triplett E.W."/>
            <person name="Tuberville T.D."/>
            <person name="Venegas-Anaya M."/>
            <person name="Howard J.T."/>
            <person name="Jarvis E.D."/>
            <person name="Guillette L.J.Jr."/>
            <person name="Glenn T.C."/>
            <person name="Green R.E."/>
            <person name="Ray D.A."/>
        </authorList>
    </citation>
    <scope>NUCLEOTIDE SEQUENCE [LARGE SCALE GENOMIC DNA]</scope>
    <source>
        <strain evidence="2">KSC_2009_1</strain>
    </source>
</reference>
<dbReference type="Proteomes" id="UP000050525">
    <property type="component" value="Unassembled WGS sequence"/>
</dbReference>
<evidence type="ECO:0000313" key="2">
    <source>
        <dbReference type="EMBL" id="KYO27681.1"/>
    </source>
</evidence>
<feature type="region of interest" description="Disordered" evidence="1">
    <location>
        <begin position="24"/>
        <end position="88"/>
    </location>
</feature>
<name>A0A151MT41_ALLMI</name>
<evidence type="ECO:0000313" key="3">
    <source>
        <dbReference type="Proteomes" id="UP000050525"/>
    </source>
</evidence>